<dbReference type="InterPro" id="IPR014044">
    <property type="entry name" value="CAP_dom"/>
</dbReference>
<proteinExistence type="predicted"/>
<dbReference type="EMBL" id="OU896714">
    <property type="protein sequence ID" value="CAH1179406.1"/>
    <property type="molecule type" value="Genomic_DNA"/>
</dbReference>
<evidence type="ECO:0000259" key="4">
    <source>
        <dbReference type="SMART" id="SM00198"/>
    </source>
</evidence>
<dbReference type="Pfam" id="PF00188">
    <property type="entry name" value="CAP"/>
    <property type="match status" value="1"/>
</dbReference>
<comment type="subcellular location">
    <subcellularLocation>
        <location evidence="1">Secreted</location>
    </subcellularLocation>
</comment>
<evidence type="ECO:0000313" key="6">
    <source>
        <dbReference type="Proteomes" id="UP001153737"/>
    </source>
</evidence>
<protein>
    <recommendedName>
        <fullName evidence="4">SCP domain-containing protein</fullName>
    </recommendedName>
</protein>
<sequence length="361" mass="40613">MRLCFNILPPGSVFVHATYNVSTGIYVKMKFHPIYIIFFYCNAIKNSHEVDSASFLTQNRTRIWYKNLTDTVSPDNPYCKICCIMTSKGKLGKACGKHTMCIYNDKAVGPSCRGFLEIPFSNEEIEAIVDAHNTMRNKVAMGLETRGNPGPQPPASNMRAVQWDKELALIAERWAAQCIFANDICRDSNRYPVGQNIAKGSSALNSDLSFIIDWYNNVDTFARNKVNNFQVKPSSALSQYTQLIWAETYQIGCARVAFQRGSGSNVTYREHFICNYGPMGNIPRHPVYKIGEPCSNCPDGTGCTVEYRGLCGSEKVFEVALEKLTETTKVLLRQGISGRGNHSLSVLMYLFILYLYIMIRI</sequence>
<evidence type="ECO:0000256" key="3">
    <source>
        <dbReference type="SAM" id="Phobius"/>
    </source>
</evidence>
<feature type="transmembrane region" description="Helical" evidence="3">
    <location>
        <begin position="342"/>
        <end position="359"/>
    </location>
</feature>
<name>A0A9P0GQL2_PHACE</name>
<keyword evidence="3" id="KW-1133">Transmembrane helix</keyword>
<dbReference type="PANTHER" id="PTHR10334">
    <property type="entry name" value="CYSTEINE-RICH SECRETORY PROTEIN-RELATED"/>
    <property type="match status" value="1"/>
</dbReference>
<dbReference type="InterPro" id="IPR035940">
    <property type="entry name" value="CAP_sf"/>
</dbReference>
<dbReference type="GO" id="GO:0005576">
    <property type="term" value="C:extracellular region"/>
    <property type="evidence" value="ECO:0007669"/>
    <property type="project" value="UniProtKB-SubCell"/>
</dbReference>
<dbReference type="Proteomes" id="UP001153737">
    <property type="component" value="Chromosome 8"/>
</dbReference>
<dbReference type="SUPFAM" id="SSF55797">
    <property type="entry name" value="PR-1-like"/>
    <property type="match status" value="1"/>
</dbReference>
<dbReference type="CDD" id="cd05380">
    <property type="entry name" value="CAP_euk"/>
    <property type="match status" value="1"/>
</dbReference>
<reference evidence="5" key="1">
    <citation type="submission" date="2022-01" db="EMBL/GenBank/DDBJ databases">
        <authorList>
            <person name="King R."/>
        </authorList>
    </citation>
    <scope>NUCLEOTIDE SEQUENCE</scope>
</reference>
<feature type="domain" description="SCP" evidence="4">
    <location>
        <begin position="123"/>
        <end position="284"/>
    </location>
</feature>
<reference evidence="5" key="2">
    <citation type="submission" date="2022-10" db="EMBL/GenBank/DDBJ databases">
        <authorList>
            <consortium name="ENA_rothamsted_submissions"/>
            <consortium name="culmorum"/>
            <person name="King R."/>
        </authorList>
    </citation>
    <scope>NUCLEOTIDE SEQUENCE</scope>
</reference>
<keyword evidence="3" id="KW-0812">Transmembrane</keyword>
<evidence type="ECO:0000313" key="5">
    <source>
        <dbReference type="EMBL" id="CAH1179406.1"/>
    </source>
</evidence>
<keyword evidence="3" id="KW-0472">Membrane</keyword>
<dbReference type="PRINTS" id="PR00837">
    <property type="entry name" value="V5TPXLIKE"/>
</dbReference>
<accession>A0A9P0GQL2</accession>
<evidence type="ECO:0000256" key="1">
    <source>
        <dbReference type="ARBA" id="ARBA00004613"/>
    </source>
</evidence>
<dbReference type="AlphaFoldDB" id="A0A9P0GQL2"/>
<gene>
    <name evidence="5" type="ORF">PHAECO_LOCUS12101</name>
</gene>
<keyword evidence="6" id="KW-1185">Reference proteome</keyword>
<dbReference type="InterPro" id="IPR018244">
    <property type="entry name" value="Allrgn_V5/Tpx1_CS"/>
</dbReference>
<evidence type="ECO:0000256" key="2">
    <source>
        <dbReference type="ARBA" id="ARBA00022525"/>
    </source>
</evidence>
<dbReference type="SMART" id="SM00198">
    <property type="entry name" value="SCP"/>
    <property type="match status" value="1"/>
</dbReference>
<dbReference type="Gene3D" id="3.40.33.10">
    <property type="entry name" value="CAP"/>
    <property type="match status" value="1"/>
</dbReference>
<dbReference type="InterPro" id="IPR002413">
    <property type="entry name" value="V5_allergen-like"/>
</dbReference>
<dbReference type="PROSITE" id="PS01010">
    <property type="entry name" value="CRISP_2"/>
    <property type="match status" value="1"/>
</dbReference>
<dbReference type="OrthoDB" id="6752703at2759"/>
<keyword evidence="2" id="KW-0964">Secreted</keyword>
<dbReference type="PRINTS" id="PR00838">
    <property type="entry name" value="V5ALLERGEN"/>
</dbReference>
<dbReference type="InterPro" id="IPR001283">
    <property type="entry name" value="CRISP-related"/>
</dbReference>
<organism evidence="5 6">
    <name type="scientific">Phaedon cochleariae</name>
    <name type="common">Mustard beetle</name>
    <dbReference type="NCBI Taxonomy" id="80249"/>
    <lineage>
        <taxon>Eukaryota</taxon>
        <taxon>Metazoa</taxon>
        <taxon>Ecdysozoa</taxon>
        <taxon>Arthropoda</taxon>
        <taxon>Hexapoda</taxon>
        <taxon>Insecta</taxon>
        <taxon>Pterygota</taxon>
        <taxon>Neoptera</taxon>
        <taxon>Endopterygota</taxon>
        <taxon>Coleoptera</taxon>
        <taxon>Polyphaga</taxon>
        <taxon>Cucujiformia</taxon>
        <taxon>Chrysomeloidea</taxon>
        <taxon>Chrysomelidae</taxon>
        <taxon>Chrysomelinae</taxon>
        <taxon>Chrysomelini</taxon>
        <taxon>Phaedon</taxon>
    </lineage>
</organism>